<comment type="caution">
    <text evidence="1">The sequence shown here is derived from an EMBL/GenBank/DDBJ whole genome shotgun (WGS) entry which is preliminary data.</text>
</comment>
<organism evidence="1 2">
    <name type="scientific">Bacillus paralicheniformis</name>
    <dbReference type="NCBI Taxonomy" id="1648923"/>
    <lineage>
        <taxon>Bacteria</taxon>
        <taxon>Bacillati</taxon>
        <taxon>Bacillota</taxon>
        <taxon>Bacilli</taxon>
        <taxon>Bacillales</taxon>
        <taxon>Bacillaceae</taxon>
        <taxon>Bacillus</taxon>
    </lineage>
</organism>
<keyword evidence="2" id="KW-1185">Reference proteome</keyword>
<reference evidence="1 2" key="1">
    <citation type="submission" date="2019-06" db="EMBL/GenBank/DDBJ databases">
        <title>Genome sequence analysis of &gt;100 Bacillus licheniformis strains suggests intrinsic resistance to this species.</title>
        <authorList>
            <person name="Wels M."/>
            <person name="Siezen R.J."/>
            <person name="Johansen E."/>
            <person name="Stuer-Lauridsen B."/>
            <person name="Bjerre K."/>
            <person name="Nielsen B.K.K."/>
        </authorList>
    </citation>
    <scope>NUCLEOTIDE SEQUENCE [LARGE SCALE GENOMIC DNA]</scope>
    <source>
        <strain evidence="1 2">BAC-15381</strain>
    </source>
</reference>
<evidence type="ECO:0000313" key="1">
    <source>
        <dbReference type="EMBL" id="TWL43475.1"/>
    </source>
</evidence>
<evidence type="ECO:0000313" key="2">
    <source>
        <dbReference type="Proteomes" id="UP000429980"/>
    </source>
</evidence>
<dbReference type="Proteomes" id="UP000429980">
    <property type="component" value="Unassembled WGS sequence"/>
</dbReference>
<gene>
    <name evidence="1" type="ORF">CHCC15381_1677</name>
</gene>
<dbReference type="EMBL" id="NILF01000014">
    <property type="protein sequence ID" value="TWL43475.1"/>
    <property type="molecule type" value="Genomic_DNA"/>
</dbReference>
<proteinExistence type="predicted"/>
<sequence>MSCLVFKELHRRSQSDYNILTFNRDVVNNFFSKKLFVISDEY</sequence>
<accession>A0ABY3G0X5</accession>
<name>A0ABY3G0X5_9BACI</name>
<protein>
    <submittedName>
        <fullName evidence="1">Uncharacterized protein</fullName>
    </submittedName>
</protein>